<dbReference type="EMBL" id="GG663371">
    <property type="protein sequence ID" value="EEH05163.1"/>
    <property type="molecule type" value="Genomic_DNA"/>
</dbReference>
<organism evidence="2 3">
    <name type="scientific">Ajellomyces capsulatus (strain G186AR / H82 / ATCC MYA-2454 / RMSCC 2432)</name>
    <name type="common">Darling's disease fungus</name>
    <name type="synonym">Histoplasma capsulatum</name>
    <dbReference type="NCBI Taxonomy" id="447093"/>
    <lineage>
        <taxon>Eukaryota</taxon>
        <taxon>Fungi</taxon>
        <taxon>Dikarya</taxon>
        <taxon>Ascomycota</taxon>
        <taxon>Pezizomycotina</taxon>
        <taxon>Eurotiomycetes</taxon>
        <taxon>Eurotiomycetidae</taxon>
        <taxon>Onygenales</taxon>
        <taxon>Ajellomycetaceae</taxon>
        <taxon>Histoplasma</taxon>
    </lineage>
</organism>
<reference evidence="2" key="1">
    <citation type="submission" date="2009-02" db="EMBL/GenBank/DDBJ databases">
        <title>The Genome Sequence of Ajellomyces capsulatus strain G186AR.</title>
        <authorList>
            <consortium name="The Broad Institute Genome Sequencing Platform"/>
            <person name="Champion M."/>
            <person name="Cuomo C."/>
            <person name="Ma L.-J."/>
            <person name="Henn M.R."/>
            <person name="Sil A."/>
            <person name="Goldman B."/>
            <person name="Young S.K."/>
            <person name="Kodira C.D."/>
            <person name="Zeng Q."/>
            <person name="Koehrsen M."/>
            <person name="Alvarado L."/>
            <person name="Berlin A."/>
            <person name="Borenstein D."/>
            <person name="Chen Z."/>
            <person name="Engels R."/>
            <person name="Freedman E."/>
            <person name="Gellesch M."/>
            <person name="Goldberg J."/>
            <person name="Griggs A."/>
            <person name="Gujja S."/>
            <person name="Heiman D."/>
            <person name="Hepburn T."/>
            <person name="Howarth C."/>
            <person name="Jen D."/>
            <person name="Larson L."/>
            <person name="Lewis B."/>
            <person name="Mehta T."/>
            <person name="Park D."/>
            <person name="Pearson M."/>
            <person name="Roberts A."/>
            <person name="Saif S."/>
            <person name="Shea T."/>
            <person name="Shenoy N."/>
            <person name="Sisk P."/>
            <person name="Stolte C."/>
            <person name="Sykes S."/>
            <person name="Walk T."/>
            <person name="White J."/>
            <person name="Yandava C."/>
            <person name="Klein B."/>
            <person name="McEwen J.G."/>
            <person name="Puccia R."/>
            <person name="Goldman G.H."/>
            <person name="Felipe M.S."/>
            <person name="Nino-Vega G."/>
            <person name="San-Blas G."/>
            <person name="Taylor J."/>
            <person name="Mendoza L."/>
            <person name="Galagan J."/>
            <person name="Nusbaum C."/>
            <person name="Birren B."/>
        </authorList>
    </citation>
    <scope>NUCLEOTIDE SEQUENCE</scope>
    <source>
        <strain evidence="2">G186AR</strain>
    </source>
</reference>
<protein>
    <submittedName>
        <fullName evidence="2">Uncharacterized protein</fullName>
    </submittedName>
</protein>
<accession>C0NT02</accession>
<evidence type="ECO:0000313" key="2">
    <source>
        <dbReference type="EMBL" id="EEH05163.1"/>
    </source>
</evidence>
<name>C0NT02_AJECG</name>
<keyword evidence="3" id="KW-1185">Reference proteome</keyword>
<sequence>MAFPRRLAAHGLDKNPIQQKGMARSDTEIWPSTAHYRATASDARSARTGSFSASTVPKEAFLTIRCIWPAKKRPKDASTYIANLEYFFNEDHSGDATKLTETSLASIN</sequence>
<dbReference type="Proteomes" id="UP000001631">
    <property type="component" value="Unassembled WGS sequence"/>
</dbReference>
<dbReference type="AlphaFoldDB" id="C0NT02"/>
<dbReference type="InParanoid" id="C0NT02"/>
<dbReference type="RefSeq" id="XP_045285644.1">
    <property type="nucleotide sequence ID" value="XM_045433331.1"/>
</dbReference>
<evidence type="ECO:0000256" key="1">
    <source>
        <dbReference type="SAM" id="MobiDB-lite"/>
    </source>
</evidence>
<dbReference type="GeneID" id="69039298"/>
<evidence type="ECO:0000313" key="3">
    <source>
        <dbReference type="Proteomes" id="UP000001631"/>
    </source>
</evidence>
<dbReference type="VEuPathDB" id="FungiDB:I7I50_05888"/>
<dbReference type="STRING" id="447093.C0NT02"/>
<dbReference type="HOGENOM" id="CLU_2196158_0_0_1"/>
<gene>
    <name evidence="2" type="ORF">HCBG_06282</name>
</gene>
<feature type="region of interest" description="Disordered" evidence="1">
    <location>
        <begin position="1"/>
        <end position="25"/>
    </location>
</feature>
<proteinExistence type="predicted"/>